<dbReference type="InterPro" id="IPR013022">
    <property type="entry name" value="Xyl_isomerase-like_TIM-brl"/>
</dbReference>
<evidence type="ECO:0000259" key="1">
    <source>
        <dbReference type="Pfam" id="PF01261"/>
    </source>
</evidence>
<evidence type="ECO:0000313" key="3">
    <source>
        <dbReference type="Proteomes" id="UP000317238"/>
    </source>
</evidence>
<dbReference type="SUPFAM" id="SSF51658">
    <property type="entry name" value="Xylose isomerase-like"/>
    <property type="match status" value="1"/>
</dbReference>
<dbReference type="Proteomes" id="UP000317238">
    <property type="component" value="Unassembled WGS sequence"/>
</dbReference>
<reference evidence="2 3" key="1">
    <citation type="submission" date="2019-02" db="EMBL/GenBank/DDBJ databases">
        <title>Deep-cultivation of Planctomycetes and their phenomic and genomic characterization uncovers novel biology.</title>
        <authorList>
            <person name="Wiegand S."/>
            <person name="Jogler M."/>
            <person name="Boedeker C."/>
            <person name="Pinto D."/>
            <person name="Vollmers J."/>
            <person name="Rivas-Marin E."/>
            <person name="Kohn T."/>
            <person name="Peeters S.H."/>
            <person name="Heuer A."/>
            <person name="Rast P."/>
            <person name="Oberbeckmann S."/>
            <person name="Bunk B."/>
            <person name="Jeske O."/>
            <person name="Meyerdierks A."/>
            <person name="Storesund J.E."/>
            <person name="Kallscheuer N."/>
            <person name="Luecker S."/>
            <person name="Lage O.M."/>
            <person name="Pohl T."/>
            <person name="Merkel B.J."/>
            <person name="Hornburger P."/>
            <person name="Mueller R.-W."/>
            <person name="Bruemmer F."/>
            <person name="Labrenz M."/>
            <person name="Spormann A.M."/>
            <person name="Op Den Camp H."/>
            <person name="Overmann J."/>
            <person name="Amann R."/>
            <person name="Jetten M.S.M."/>
            <person name="Mascher T."/>
            <person name="Medema M.H."/>
            <person name="Devos D.P."/>
            <person name="Kaster A.-K."/>
            <person name="Ovreas L."/>
            <person name="Rohde M."/>
            <person name="Galperin M.Y."/>
            <person name="Jogler C."/>
        </authorList>
    </citation>
    <scope>NUCLEOTIDE SEQUENCE [LARGE SCALE GENOMIC DNA]</scope>
    <source>
        <strain evidence="2 3">Pan14r</strain>
    </source>
</reference>
<dbReference type="Pfam" id="PF01261">
    <property type="entry name" value="AP_endonuc_2"/>
    <property type="match status" value="1"/>
</dbReference>
<gene>
    <name evidence="2" type="primary">iolI_2</name>
    <name evidence="2" type="ORF">Pan14r_53610</name>
</gene>
<dbReference type="PANTHER" id="PTHR12110:SF48">
    <property type="entry name" value="BLL3656 PROTEIN"/>
    <property type="match status" value="1"/>
</dbReference>
<accession>A0A5C5XTB6</accession>
<proteinExistence type="predicted"/>
<dbReference type="InterPro" id="IPR050312">
    <property type="entry name" value="IolE/XylAMocC-like"/>
</dbReference>
<keyword evidence="3" id="KW-1185">Reference proteome</keyword>
<name>A0A5C5XTB6_9PLAN</name>
<comment type="caution">
    <text evidence="2">The sequence shown here is derived from an EMBL/GenBank/DDBJ whole genome shotgun (WGS) entry which is preliminary data.</text>
</comment>
<sequence>MVNSDVATGSLYPRRFHRRSNRDRIFPTLDEPPAMRTHRRRLITLAASGGLLATMADLIPTSVASAETESPKSPETAGIGVALNTSTIRGQKLDIRRQIDVTAAAGYDGIEPWIRDLRSYVDDGGDLESLKRQIDDAGLKVVSAIGFAQWIVDDPEQRAAGLAEARRDMELVRAIGGTHMAAPPVGVHRPKPGDAIPSLKTIAQRYHDLLDVGADVGVIPMLELWGFSPVLGSLGDLAYVSAGAMHPDACVLPDFYHIYKGGNDFAGLGMIEASRMPVFHINDYPDQPGISEIADKDRVFPGDGVCPLVSIIAGLIDRGFCGTFSLELFNPDYWKRDAADVAREGYEKSQKVLAAAVAESELSKES</sequence>
<dbReference type="Gene3D" id="3.20.20.150">
    <property type="entry name" value="Divalent-metal-dependent TIM barrel enzymes"/>
    <property type="match status" value="1"/>
</dbReference>
<dbReference type="EMBL" id="SJPL01000002">
    <property type="protein sequence ID" value="TWT65811.1"/>
    <property type="molecule type" value="Genomic_DNA"/>
</dbReference>
<organism evidence="2 3">
    <name type="scientific">Crateriforma conspicua</name>
    <dbReference type="NCBI Taxonomy" id="2527996"/>
    <lineage>
        <taxon>Bacteria</taxon>
        <taxon>Pseudomonadati</taxon>
        <taxon>Planctomycetota</taxon>
        <taxon>Planctomycetia</taxon>
        <taxon>Planctomycetales</taxon>
        <taxon>Planctomycetaceae</taxon>
        <taxon>Crateriforma</taxon>
    </lineage>
</organism>
<keyword evidence="2" id="KW-0413">Isomerase</keyword>
<feature type="domain" description="Xylose isomerase-like TIM barrel" evidence="1">
    <location>
        <begin position="100"/>
        <end position="345"/>
    </location>
</feature>
<dbReference type="EC" id="5.3.99.-" evidence="2"/>
<dbReference type="InterPro" id="IPR036237">
    <property type="entry name" value="Xyl_isomerase-like_sf"/>
</dbReference>
<protein>
    <submittedName>
        <fullName evidence="2">Inosose isomerase</fullName>
        <ecNumber evidence="2">5.3.99.-</ecNumber>
    </submittedName>
</protein>
<dbReference type="GO" id="GO:0016853">
    <property type="term" value="F:isomerase activity"/>
    <property type="evidence" value="ECO:0007669"/>
    <property type="project" value="UniProtKB-KW"/>
</dbReference>
<dbReference type="AlphaFoldDB" id="A0A5C5XTB6"/>
<dbReference type="PANTHER" id="PTHR12110">
    <property type="entry name" value="HYDROXYPYRUVATE ISOMERASE"/>
    <property type="match status" value="1"/>
</dbReference>
<evidence type="ECO:0000313" key="2">
    <source>
        <dbReference type="EMBL" id="TWT65811.1"/>
    </source>
</evidence>